<sequence length="80" mass="9044">MSISWQRNTFAALLLISHVRPPLDQSSTTMMTLSSSRTRSAGVRRPYIVGHRRQRSCRRPSRLRPNSGQGPSNVGGRVRR</sequence>
<proteinExistence type="predicted"/>
<dbReference type="AlphaFoldDB" id="A0A8T0V0S5"/>
<evidence type="ECO:0000313" key="3">
    <source>
        <dbReference type="Proteomes" id="UP000823388"/>
    </source>
</evidence>
<evidence type="ECO:0000313" key="2">
    <source>
        <dbReference type="EMBL" id="KAG2628710.1"/>
    </source>
</evidence>
<comment type="caution">
    <text evidence="2">The sequence shown here is derived from an EMBL/GenBank/DDBJ whole genome shotgun (WGS) entry which is preliminary data.</text>
</comment>
<name>A0A8T0V0S5_PANVG</name>
<reference evidence="2" key="1">
    <citation type="submission" date="2020-05" db="EMBL/GenBank/DDBJ databases">
        <title>WGS assembly of Panicum virgatum.</title>
        <authorList>
            <person name="Lovell J.T."/>
            <person name="Jenkins J."/>
            <person name="Shu S."/>
            <person name="Juenger T.E."/>
            <person name="Schmutz J."/>
        </authorList>
    </citation>
    <scope>NUCLEOTIDE SEQUENCE</scope>
    <source>
        <strain evidence="2">AP13</strain>
    </source>
</reference>
<feature type="region of interest" description="Disordered" evidence="1">
    <location>
        <begin position="51"/>
        <end position="80"/>
    </location>
</feature>
<dbReference type="Proteomes" id="UP000823388">
    <property type="component" value="Chromosome 3K"/>
</dbReference>
<organism evidence="2 3">
    <name type="scientific">Panicum virgatum</name>
    <name type="common">Blackwell switchgrass</name>
    <dbReference type="NCBI Taxonomy" id="38727"/>
    <lineage>
        <taxon>Eukaryota</taxon>
        <taxon>Viridiplantae</taxon>
        <taxon>Streptophyta</taxon>
        <taxon>Embryophyta</taxon>
        <taxon>Tracheophyta</taxon>
        <taxon>Spermatophyta</taxon>
        <taxon>Magnoliopsida</taxon>
        <taxon>Liliopsida</taxon>
        <taxon>Poales</taxon>
        <taxon>Poaceae</taxon>
        <taxon>PACMAD clade</taxon>
        <taxon>Panicoideae</taxon>
        <taxon>Panicodae</taxon>
        <taxon>Paniceae</taxon>
        <taxon>Panicinae</taxon>
        <taxon>Panicum</taxon>
        <taxon>Panicum sect. Hiantes</taxon>
    </lineage>
</organism>
<accession>A0A8T0V0S5</accession>
<evidence type="ECO:0000256" key="1">
    <source>
        <dbReference type="SAM" id="MobiDB-lite"/>
    </source>
</evidence>
<keyword evidence="3" id="KW-1185">Reference proteome</keyword>
<dbReference type="EMBL" id="CM029041">
    <property type="protein sequence ID" value="KAG2628710.1"/>
    <property type="molecule type" value="Genomic_DNA"/>
</dbReference>
<protein>
    <submittedName>
        <fullName evidence="2">Uncharacterized protein</fullName>
    </submittedName>
</protein>
<gene>
    <name evidence="2" type="ORF">PVAP13_3KG383600</name>
</gene>
<feature type="compositionally biased region" description="Basic residues" evidence="1">
    <location>
        <begin position="51"/>
        <end position="62"/>
    </location>
</feature>